<dbReference type="PROSITE" id="PS00678">
    <property type="entry name" value="WD_REPEATS_1"/>
    <property type="match status" value="1"/>
</dbReference>
<dbReference type="PANTHER" id="PTHR44006:SF1">
    <property type="entry name" value="U5 SMALL NUCLEAR RIBONUCLEOPROTEIN 40 KDA PROTEIN"/>
    <property type="match status" value="1"/>
</dbReference>
<sequence length="352" mass="38564">MAAVGQRRPHSPDHLQNSQALVKRQRTDDQQLIIGSVTKDGIRRTSNLLAPIMQLVGHGGEVLGMRFSPDGQTLASASADRTLLLWRTYDECENFMMLRGHKNAVLEVHWFSNGETLLSCSADKSVRCWDTEAGVQVKRLSEHTAIVNSCCPLQRGPPLFVSGGDDSRVKVWDMRSKRSIQTIEAPAPVCAVAFSAAGDQVYSAGLDNNITAWELRKGAAGLTLQGHADTITGLRVSPEGNHLLSNSMDNTLRIWDMRPYAPANRCEKVLHGHQHSFEQGLLRCDWSPDGSRVAAGSADRVVYVWDPVSGEVQYALPGHKGSVNEVVFHPKEPIVGSCSNDRTLFLGELAYA</sequence>
<dbReference type="GO" id="GO:0003723">
    <property type="term" value="F:RNA binding"/>
    <property type="evidence" value="ECO:0007669"/>
    <property type="project" value="TreeGrafter"/>
</dbReference>
<organism evidence="1 2">
    <name type="scientific">Tetradesmus obliquus</name>
    <name type="common">Green alga</name>
    <name type="synonym">Acutodesmus obliquus</name>
    <dbReference type="NCBI Taxonomy" id="3088"/>
    <lineage>
        <taxon>Eukaryota</taxon>
        <taxon>Viridiplantae</taxon>
        <taxon>Chlorophyta</taxon>
        <taxon>core chlorophytes</taxon>
        <taxon>Chlorophyceae</taxon>
        <taxon>CS clade</taxon>
        <taxon>Sphaeropleales</taxon>
        <taxon>Scenedesmaceae</taxon>
        <taxon>Tetradesmus</taxon>
    </lineage>
</organism>
<keyword evidence="2" id="KW-1185">Reference proteome</keyword>
<proteinExistence type="predicted"/>
<dbReference type="PRINTS" id="PR00320">
    <property type="entry name" value="GPROTEINBRPT"/>
</dbReference>
<accession>A0A383VVZ7</accession>
<protein>
    <submittedName>
        <fullName evidence="1">Uncharacterized protein</fullName>
    </submittedName>
</protein>
<dbReference type="GO" id="GO:0006397">
    <property type="term" value="P:mRNA processing"/>
    <property type="evidence" value="ECO:0007669"/>
    <property type="project" value="UniProtKB-KW"/>
</dbReference>
<dbReference type="STRING" id="3088.A0A383VVZ7"/>
<gene>
    <name evidence="1" type="ORF">BQ4739_LOCUS9327</name>
</gene>
<dbReference type="InterPro" id="IPR015943">
    <property type="entry name" value="WD40/YVTN_repeat-like_dom_sf"/>
</dbReference>
<dbReference type="InterPro" id="IPR001680">
    <property type="entry name" value="WD40_rpt"/>
</dbReference>
<dbReference type="InterPro" id="IPR020472">
    <property type="entry name" value="WD40_PAC1"/>
</dbReference>
<dbReference type="CDD" id="cd00200">
    <property type="entry name" value="WD40"/>
    <property type="match status" value="1"/>
</dbReference>
<dbReference type="SUPFAM" id="SSF50978">
    <property type="entry name" value="WD40 repeat-like"/>
    <property type="match status" value="1"/>
</dbReference>
<dbReference type="Pfam" id="PF00400">
    <property type="entry name" value="WD40"/>
    <property type="match status" value="7"/>
</dbReference>
<dbReference type="Proteomes" id="UP000256970">
    <property type="component" value="Unassembled WGS sequence"/>
</dbReference>
<dbReference type="Gene3D" id="2.130.10.10">
    <property type="entry name" value="YVTN repeat-like/Quinoprotein amine dehydrogenase"/>
    <property type="match status" value="1"/>
</dbReference>
<dbReference type="GO" id="GO:0071013">
    <property type="term" value="C:catalytic step 2 spliceosome"/>
    <property type="evidence" value="ECO:0007669"/>
    <property type="project" value="TreeGrafter"/>
</dbReference>
<dbReference type="AlphaFoldDB" id="A0A383VVZ7"/>
<dbReference type="InterPro" id="IPR019775">
    <property type="entry name" value="WD40_repeat_CS"/>
</dbReference>
<dbReference type="PROSITE" id="PS50082">
    <property type="entry name" value="WD_REPEATS_2"/>
    <property type="match status" value="6"/>
</dbReference>
<dbReference type="PROSITE" id="PS50294">
    <property type="entry name" value="WD_REPEATS_REGION"/>
    <property type="match status" value="4"/>
</dbReference>
<evidence type="ECO:0000313" key="1">
    <source>
        <dbReference type="EMBL" id="SZX69019.1"/>
    </source>
</evidence>
<name>A0A383VVZ7_TETOB</name>
<dbReference type="OrthoDB" id="1068471at2759"/>
<evidence type="ECO:0000313" key="2">
    <source>
        <dbReference type="Proteomes" id="UP000256970"/>
    </source>
</evidence>
<dbReference type="SMART" id="SM00320">
    <property type="entry name" value="WD40"/>
    <property type="match status" value="7"/>
</dbReference>
<dbReference type="EMBL" id="FNXT01000896">
    <property type="protein sequence ID" value="SZX69019.1"/>
    <property type="molecule type" value="Genomic_DNA"/>
</dbReference>
<dbReference type="PANTHER" id="PTHR44006">
    <property type="entry name" value="U5 SMALL NUCLEAR RIBONUCLEOPROTEIN 40 KDA PROTEIN"/>
    <property type="match status" value="1"/>
</dbReference>
<dbReference type="GO" id="GO:0008380">
    <property type="term" value="P:RNA splicing"/>
    <property type="evidence" value="ECO:0007669"/>
    <property type="project" value="UniProtKB-KW"/>
</dbReference>
<reference evidence="1 2" key="1">
    <citation type="submission" date="2016-10" db="EMBL/GenBank/DDBJ databases">
        <authorList>
            <person name="Cai Z."/>
        </authorList>
    </citation>
    <scope>NUCLEOTIDE SEQUENCE [LARGE SCALE GENOMIC DNA]</scope>
</reference>
<dbReference type="InterPro" id="IPR036322">
    <property type="entry name" value="WD40_repeat_dom_sf"/>
</dbReference>
<dbReference type="InterPro" id="IPR052234">
    <property type="entry name" value="U5_snRNP_Component"/>
</dbReference>